<dbReference type="NCBIfam" id="NF001537">
    <property type="entry name" value="PRK00364.3-3"/>
    <property type="match status" value="1"/>
</dbReference>
<keyword evidence="5" id="KW-0346">Stress response</keyword>
<dbReference type="PRINTS" id="PR00297">
    <property type="entry name" value="CHAPERONIN10"/>
</dbReference>
<dbReference type="EMBL" id="AJ809897">
    <property type="protein sequence ID" value="CAH17391.1"/>
    <property type="molecule type" value="Genomic_DNA"/>
</dbReference>
<protein>
    <recommendedName>
        <fullName evidence="4">10 kDa chaperonin</fullName>
    </recommendedName>
</protein>
<dbReference type="GO" id="GO:0051082">
    <property type="term" value="F:unfolded protein binding"/>
    <property type="evidence" value="ECO:0007669"/>
    <property type="project" value="TreeGrafter"/>
</dbReference>
<keyword evidence="3 4" id="KW-0143">Chaperone</keyword>
<dbReference type="PANTHER" id="PTHR10772:SF58">
    <property type="entry name" value="CO-CHAPERONIN GROES"/>
    <property type="match status" value="1"/>
</dbReference>
<dbReference type="FunFam" id="2.30.33.40:FF:000009">
    <property type="entry name" value="10 kDa chaperonin"/>
    <property type="match status" value="1"/>
</dbReference>
<feature type="non-terminal residue" evidence="5">
    <location>
        <position position="1"/>
    </location>
</feature>
<dbReference type="CDD" id="cd00320">
    <property type="entry name" value="cpn10"/>
    <property type="match status" value="1"/>
</dbReference>
<evidence type="ECO:0000313" key="5">
    <source>
        <dbReference type="EMBL" id="CAH17391.1"/>
    </source>
</evidence>
<dbReference type="PROSITE" id="PS00681">
    <property type="entry name" value="CHAPERONINS_CPN10"/>
    <property type="match status" value="1"/>
</dbReference>
<evidence type="ECO:0000256" key="1">
    <source>
        <dbReference type="ARBA" id="ARBA00006975"/>
    </source>
</evidence>
<dbReference type="SUPFAM" id="SSF50129">
    <property type="entry name" value="GroES-like"/>
    <property type="match status" value="1"/>
</dbReference>
<feature type="non-terminal residue" evidence="5">
    <location>
        <position position="137"/>
    </location>
</feature>
<dbReference type="AlphaFoldDB" id="Q6A0X0"/>
<reference evidence="5" key="1">
    <citation type="journal article" date="2004" name="Emerg. Infect. Dis.">
        <title>Genetic and transmission analysis of Helicobacter pylori strains within a family.</title>
        <authorList>
            <person name="Raymond J."/>
            <person name="Thiberg J.M."/>
            <person name="Chevalier C."/>
            <person name="Kalach N."/>
            <person name="Bergeret M."/>
            <person name="Labigne A."/>
            <person name="Dauga C."/>
        </authorList>
    </citation>
    <scope>NUCLEOTIDE SEQUENCE</scope>
    <source>
        <strain evidence="5">Dakar3a</strain>
    </source>
</reference>
<name>Q6A0X0_HELPX</name>
<dbReference type="PANTHER" id="PTHR10772">
    <property type="entry name" value="10 KDA HEAT SHOCK PROTEIN"/>
    <property type="match status" value="1"/>
</dbReference>
<dbReference type="GO" id="GO:0044183">
    <property type="term" value="F:protein folding chaperone"/>
    <property type="evidence" value="ECO:0007669"/>
    <property type="project" value="InterPro"/>
</dbReference>
<dbReference type="GO" id="GO:0051087">
    <property type="term" value="F:protein-folding chaperone binding"/>
    <property type="evidence" value="ECO:0007669"/>
    <property type="project" value="TreeGrafter"/>
</dbReference>
<organism evidence="5">
    <name type="scientific">Helicobacter pylori</name>
    <name type="common">Campylobacter pylori</name>
    <dbReference type="NCBI Taxonomy" id="210"/>
    <lineage>
        <taxon>Bacteria</taxon>
        <taxon>Pseudomonadati</taxon>
        <taxon>Campylobacterota</taxon>
        <taxon>Epsilonproteobacteria</taxon>
        <taxon>Campylobacterales</taxon>
        <taxon>Helicobacteraceae</taxon>
        <taxon>Helicobacter</taxon>
    </lineage>
</organism>
<comment type="similarity">
    <text evidence="1 4">Belongs to the GroES chaperonin family.</text>
</comment>
<dbReference type="InterPro" id="IPR011032">
    <property type="entry name" value="GroES-like_sf"/>
</dbReference>
<proteinExistence type="inferred from homology"/>
<keyword evidence="2" id="KW-0963">Cytoplasm</keyword>
<dbReference type="NCBIfam" id="NF001535">
    <property type="entry name" value="PRK00364.3-1"/>
    <property type="match status" value="1"/>
</dbReference>
<evidence type="ECO:0000256" key="3">
    <source>
        <dbReference type="ARBA" id="ARBA00023186"/>
    </source>
</evidence>
<comment type="subunit">
    <text evidence="4">Heptamer of 7 subunits arranged in a ring.</text>
</comment>
<accession>Q6A0X0</accession>
<dbReference type="SMART" id="SM00883">
    <property type="entry name" value="Cpn10"/>
    <property type="match status" value="1"/>
</dbReference>
<dbReference type="HAMAP" id="MF_00580">
    <property type="entry name" value="CH10"/>
    <property type="match status" value="1"/>
</dbReference>
<dbReference type="GO" id="GO:0046872">
    <property type="term" value="F:metal ion binding"/>
    <property type="evidence" value="ECO:0007669"/>
    <property type="project" value="TreeGrafter"/>
</dbReference>
<dbReference type="InterPro" id="IPR037124">
    <property type="entry name" value="Chaperonin_GroES_sf"/>
</dbReference>
<comment type="function">
    <text evidence="4">Together with the chaperonin GroEL, plays an essential role in assisting protein folding. The GroEL-GroES system forms a nano-cage that allows encapsulation of the non-native substrate proteins and provides a physical environment optimized to promote and accelerate protein folding. GroES binds to the apical surface of the GroEL ring, thereby capping the opening of the GroEL channel.</text>
</comment>
<gene>
    <name evidence="5" type="primary">hspA</name>
</gene>
<evidence type="ECO:0000256" key="2">
    <source>
        <dbReference type="ARBA" id="ARBA00022490"/>
    </source>
</evidence>
<dbReference type="Pfam" id="PF00166">
    <property type="entry name" value="Cpn10"/>
    <property type="match status" value="1"/>
</dbReference>
<dbReference type="InterPro" id="IPR018369">
    <property type="entry name" value="Chaprnonin_Cpn10_CS"/>
</dbReference>
<dbReference type="Gene3D" id="2.30.33.40">
    <property type="entry name" value="GroES chaperonin"/>
    <property type="match status" value="1"/>
</dbReference>
<sequence>LITISAKFLFYLSKLRRTEMKFQPLGERVLVERLEEENKTSSGIIIPDNAKEKPLMGVVKAVSHKISEGCKCVKEGDVIAFGKYKGAEIVLDGTEYMVLELEDILGIVGAGSCCHTGNHDHKHAKEHEACCHDHKKH</sequence>
<dbReference type="InterPro" id="IPR020818">
    <property type="entry name" value="Chaperonin_GroES"/>
</dbReference>
<evidence type="ECO:0000256" key="4">
    <source>
        <dbReference type="RuleBase" id="RU000535"/>
    </source>
</evidence>
<dbReference type="GO" id="GO:0005524">
    <property type="term" value="F:ATP binding"/>
    <property type="evidence" value="ECO:0007669"/>
    <property type="project" value="InterPro"/>
</dbReference>